<dbReference type="InterPro" id="IPR006764">
    <property type="entry name" value="SAM_dep_MeTrfase_SAV2177_type"/>
</dbReference>
<dbReference type="GO" id="GO:0008168">
    <property type="term" value="F:methyltransferase activity"/>
    <property type="evidence" value="ECO:0007669"/>
    <property type="project" value="UniProtKB-KW"/>
</dbReference>
<gene>
    <name evidence="1" type="ORF">GCM10009754_76970</name>
</gene>
<dbReference type="SUPFAM" id="SSF53335">
    <property type="entry name" value="S-adenosyl-L-methionine-dependent methyltransferases"/>
    <property type="match status" value="1"/>
</dbReference>
<comment type="caution">
    <text evidence="1">The sequence shown here is derived from an EMBL/GenBank/DDBJ whole genome shotgun (WGS) entry which is preliminary data.</text>
</comment>
<organism evidence="1 2">
    <name type="scientific">Amycolatopsis minnesotensis</name>
    <dbReference type="NCBI Taxonomy" id="337894"/>
    <lineage>
        <taxon>Bacteria</taxon>
        <taxon>Bacillati</taxon>
        <taxon>Actinomycetota</taxon>
        <taxon>Actinomycetes</taxon>
        <taxon>Pseudonocardiales</taxon>
        <taxon>Pseudonocardiaceae</taxon>
        <taxon>Amycolatopsis</taxon>
    </lineage>
</organism>
<proteinExistence type="predicted"/>
<dbReference type="InterPro" id="IPR029063">
    <property type="entry name" value="SAM-dependent_MTases_sf"/>
</dbReference>
<protein>
    <submittedName>
        <fullName evidence="1">SAM-dependent methyltransferase</fullName>
    </submittedName>
</protein>
<keyword evidence="2" id="KW-1185">Reference proteome</keyword>
<dbReference type="EMBL" id="BAAANN010000046">
    <property type="protein sequence ID" value="GAA1987498.1"/>
    <property type="molecule type" value="Genomic_DNA"/>
</dbReference>
<dbReference type="Proteomes" id="UP001501116">
    <property type="component" value="Unassembled WGS sequence"/>
</dbReference>
<keyword evidence="1" id="KW-0808">Transferase</keyword>
<accession>A0ABN2SJ08</accession>
<keyword evidence="1" id="KW-0489">Methyltransferase</keyword>
<reference evidence="1 2" key="1">
    <citation type="journal article" date="2019" name="Int. J. Syst. Evol. Microbiol.">
        <title>The Global Catalogue of Microorganisms (GCM) 10K type strain sequencing project: providing services to taxonomists for standard genome sequencing and annotation.</title>
        <authorList>
            <consortium name="The Broad Institute Genomics Platform"/>
            <consortium name="The Broad Institute Genome Sequencing Center for Infectious Disease"/>
            <person name="Wu L."/>
            <person name="Ma J."/>
        </authorList>
    </citation>
    <scope>NUCLEOTIDE SEQUENCE [LARGE SCALE GENOMIC DNA]</scope>
    <source>
        <strain evidence="1 2">JCM 14545</strain>
    </source>
</reference>
<sequence length="295" mass="32582">MRRMTTLDGPVPTLSKEVADRLLAESTSKVHEGRAYDYYLGGNSNYAVDRAFAQEQIARLPDIPWAARQNRRFLRRAVQHMINQGIRQFVDIGSGLPTEGNVHQLAEQYAPGECRVVYIDHDPVASAHGYLLLQAGGQLARNRPINGDVLDHRRLWQAILDTGLIDLDRPVGLLLVALLHFVADDALANESVAYYRDKVPPGSQLAISHASVDGMPQAAIEALQAVLKNYKRATSSAHARDRAQVKEFFGDWTLLDPPGIAWTPDWSPEGLEEDSIVGDVESYRSQVIAGLATKP</sequence>
<evidence type="ECO:0000313" key="2">
    <source>
        <dbReference type="Proteomes" id="UP001501116"/>
    </source>
</evidence>
<dbReference type="Gene3D" id="3.40.50.150">
    <property type="entry name" value="Vaccinia Virus protein VP39"/>
    <property type="match status" value="1"/>
</dbReference>
<dbReference type="Pfam" id="PF04672">
    <property type="entry name" value="Methyltransf_19"/>
    <property type="match status" value="1"/>
</dbReference>
<name>A0ABN2SJ08_9PSEU</name>
<dbReference type="GO" id="GO:0032259">
    <property type="term" value="P:methylation"/>
    <property type="evidence" value="ECO:0007669"/>
    <property type="project" value="UniProtKB-KW"/>
</dbReference>
<evidence type="ECO:0000313" key="1">
    <source>
        <dbReference type="EMBL" id="GAA1987498.1"/>
    </source>
</evidence>
<dbReference type="PIRSF" id="PIRSF017393">
    <property type="entry name" value="MTase_SAV2177"/>
    <property type="match status" value="1"/>
</dbReference>